<comment type="caution">
    <text evidence="2">The sequence shown here is derived from an EMBL/GenBank/DDBJ whole genome shotgun (WGS) entry which is preliminary data.</text>
</comment>
<keyword evidence="2" id="KW-0969">Cilium</keyword>
<dbReference type="Proteomes" id="UP000520156">
    <property type="component" value="Unassembled WGS sequence"/>
</dbReference>
<dbReference type="SUPFAM" id="SSF101498">
    <property type="entry name" value="Anti-sigma factor FlgM"/>
    <property type="match status" value="1"/>
</dbReference>
<dbReference type="AlphaFoldDB" id="A0A7X1F889"/>
<evidence type="ECO:0000313" key="2">
    <source>
        <dbReference type="EMBL" id="MBC2652170.1"/>
    </source>
</evidence>
<dbReference type="RefSeq" id="WP_185683588.1">
    <property type="nucleotide sequence ID" value="NZ_JACLAU010000015.1"/>
</dbReference>
<evidence type="ECO:0000313" key="3">
    <source>
        <dbReference type="Proteomes" id="UP000520156"/>
    </source>
</evidence>
<accession>A0A7X1F889</accession>
<keyword evidence="2" id="KW-0282">Flagellum</keyword>
<protein>
    <submittedName>
        <fullName evidence="2">Flagellar biosynthesis anti-sigma factor FlgM</fullName>
    </submittedName>
</protein>
<gene>
    <name evidence="2" type="ORF">H7F49_10675</name>
</gene>
<keyword evidence="3" id="KW-1185">Reference proteome</keyword>
<dbReference type="Pfam" id="PF04316">
    <property type="entry name" value="FlgM"/>
    <property type="match status" value="1"/>
</dbReference>
<reference evidence="2 3" key="1">
    <citation type="submission" date="2020-08" db="EMBL/GenBank/DDBJ databases">
        <title>The genome sequence of Novosphingobium flavum 4Y4.</title>
        <authorList>
            <person name="Liu Y."/>
        </authorList>
    </citation>
    <scope>NUCLEOTIDE SEQUENCE [LARGE SCALE GENOMIC DNA]</scope>
    <source>
        <strain evidence="2 3">4Y4</strain>
    </source>
</reference>
<feature type="domain" description="Anti-sigma-28 factor FlgM C-terminal" evidence="1">
    <location>
        <begin position="64"/>
        <end position="96"/>
    </location>
</feature>
<dbReference type="EMBL" id="JACLAU010000015">
    <property type="protein sequence ID" value="MBC2652170.1"/>
    <property type="molecule type" value="Genomic_DNA"/>
</dbReference>
<dbReference type="InterPro" id="IPR031316">
    <property type="entry name" value="FlgM_C"/>
</dbReference>
<dbReference type="InterPro" id="IPR035890">
    <property type="entry name" value="Anti-sigma-28_factor_FlgM_sf"/>
</dbReference>
<keyword evidence="2" id="KW-0966">Cell projection</keyword>
<name>A0A7X1F889_9SPHN</name>
<proteinExistence type="predicted"/>
<sequence>MPIESSPNIPSPGVAGLRQVGTIDARTVRLTAGAKDQASVGSAPDAAATAAATFQPSQALDPGQAPVDTDRVQVIRRAIETGNYPLIPAKIADAMIAAGLLLRTPA</sequence>
<evidence type="ECO:0000259" key="1">
    <source>
        <dbReference type="Pfam" id="PF04316"/>
    </source>
</evidence>
<organism evidence="2 3">
    <name type="scientific">Novosphingobium aerophilum</name>
    <dbReference type="NCBI Taxonomy" id="2839843"/>
    <lineage>
        <taxon>Bacteria</taxon>
        <taxon>Pseudomonadati</taxon>
        <taxon>Pseudomonadota</taxon>
        <taxon>Alphaproteobacteria</taxon>
        <taxon>Sphingomonadales</taxon>
        <taxon>Sphingomonadaceae</taxon>
        <taxon>Novosphingobium</taxon>
    </lineage>
</organism>